<dbReference type="EMBL" id="FNWU01000015">
    <property type="protein sequence ID" value="SEH62940.1"/>
    <property type="molecule type" value="Genomic_DNA"/>
</dbReference>
<dbReference type="InterPro" id="IPR007560">
    <property type="entry name" value="Restrct_endonuc_IV_Mrr"/>
</dbReference>
<evidence type="ECO:0000313" key="2">
    <source>
        <dbReference type="EMBL" id="SEH62940.1"/>
    </source>
</evidence>
<dbReference type="GO" id="GO:0004519">
    <property type="term" value="F:endonuclease activity"/>
    <property type="evidence" value="ECO:0007669"/>
    <property type="project" value="UniProtKB-KW"/>
</dbReference>
<sequence>MAFSSISPNLADQLRAASTDGDAHRTFEKLVAKAFSRLGCAADWIEGGGDTDIEIRSPEHVVVEVKARSNGKVGALEVTNVDKHRRQRGADHALVVAPGFAPKVIDNAETTELTTIAIDDLIELLDRRDQYAVPPGKTMALLTRSGAFQDDRLDRLDESIHDRIEAGETLLAVIRALERADGVVETAEEVRWIVVGMADSDDTPTTEGVRSALQLLAHPSVGVVERDEAGYRATTDYGNGVQLVQSLGDIVQSPGTTDNSGK</sequence>
<evidence type="ECO:0000259" key="1">
    <source>
        <dbReference type="Pfam" id="PF04471"/>
    </source>
</evidence>
<dbReference type="GO" id="GO:0009307">
    <property type="term" value="P:DNA restriction-modification system"/>
    <property type="evidence" value="ECO:0007669"/>
    <property type="project" value="InterPro"/>
</dbReference>
<organism evidence="2 3">
    <name type="scientific">Halopenitus malekzadehii</name>
    <dbReference type="NCBI Taxonomy" id="1267564"/>
    <lineage>
        <taxon>Archaea</taxon>
        <taxon>Methanobacteriati</taxon>
        <taxon>Methanobacteriota</taxon>
        <taxon>Stenosarchaea group</taxon>
        <taxon>Halobacteria</taxon>
        <taxon>Halobacteriales</taxon>
        <taxon>Haloferacaceae</taxon>
        <taxon>Halopenitus</taxon>
    </lineage>
</organism>
<dbReference type="InterPro" id="IPR011335">
    <property type="entry name" value="Restrct_endonuc-II-like"/>
</dbReference>
<gene>
    <name evidence="2" type="ORF">SAMN05192561_11533</name>
</gene>
<keyword evidence="2" id="KW-0255">Endonuclease</keyword>
<keyword evidence="2" id="KW-0378">Hydrolase</keyword>
<dbReference type="GO" id="GO:0003677">
    <property type="term" value="F:DNA binding"/>
    <property type="evidence" value="ECO:0007669"/>
    <property type="project" value="InterPro"/>
</dbReference>
<keyword evidence="2" id="KW-0540">Nuclease</keyword>
<name>A0A1H6JPX2_9EURY</name>
<dbReference type="Proteomes" id="UP000199215">
    <property type="component" value="Unassembled WGS sequence"/>
</dbReference>
<dbReference type="SUPFAM" id="SSF52980">
    <property type="entry name" value="Restriction endonuclease-like"/>
    <property type="match status" value="1"/>
</dbReference>
<dbReference type="Pfam" id="PF04471">
    <property type="entry name" value="Mrr_cat"/>
    <property type="match status" value="1"/>
</dbReference>
<reference evidence="2 3" key="1">
    <citation type="submission" date="2016-10" db="EMBL/GenBank/DDBJ databases">
        <authorList>
            <person name="de Groot N.N."/>
        </authorList>
    </citation>
    <scope>NUCLEOTIDE SEQUENCE [LARGE SCALE GENOMIC DNA]</scope>
    <source>
        <strain evidence="2 3">IBRC-M10418</strain>
    </source>
</reference>
<feature type="domain" description="Restriction endonuclease type IV Mrr" evidence="1">
    <location>
        <begin position="24"/>
        <end position="125"/>
    </location>
</feature>
<keyword evidence="3" id="KW-1185">Reference proteome</keyword>
<dbReference type="AlphaFoldDB" id="A0A1H6JPX2"/>
<proteinExistence type="predicted"/>
<accession>A0A1H6JPX2</accession>
<evidence type="ECO:0000313" key="3">
    <source>
        <dbReference type="Proteomes" id="UP000199215"/>
    </source>
</evidence>
<protein>
    <submittedName>
        <fullName evidence="2">Restriction endonuclease</fullName>
    </submittedName>
</protein>